<accession>A0ABD0JYD9</accession>
<dbReference type="InterPro" id="IPR015917">
    <property type="entry name" value="Pept_C14A"/>
</dbReference>
<evidence type="ECO:0000256" key="1">
    <source>
        <dbReference type="ARBA" id="ARBA00010134"/>
    </source>
</evidence>
<dbReference type="Gene3D" id="3.40.50.1460">
    <property type="match status" value="2"/>
</dbReference>
<evidence type="ECO:0000313" key="7">
    <source>
        <dbReference type="Proteomes" id="UP001519460"/>
    </source>
</evidence>
<dbReference type="GO" id="GO:0043067">
    <property type="term" value="P:regulation of programmed cell death"/>
    <property type="evidence" value="ECO:0007669"/>
    <property type="project" value="UniProtKB-ARBA"/>
</dbReference>
<dbReference type="InterPro" id="IPR029030">
    <property type="entry name" value="Caspase-like_dom_sf"/>
</dbReference>
<dbReference type="InterPro" id="IPR002138">
    <property type="entry name" value="Pept_C14_p10"/>
</dbReference>
<evidence type="ECO:0000259" key="4">
    <source>
        <dbReference type="PROSITE" id="PS50207"/>
    </source>
</evidence>
<dbReference type="SUPFAM" id="SSF52129">
    <property type="entry name" value="Caspase-like"/>
    <property type="match status" value="1"/>
</dbReference>
<dbReference type="PROSITE" id="PS50207">
    <property type="entry name" value="CASPASE_P10"/>
    <property type="match status" value="1"/>
</dbReference>
<reference evidence="6 7" key="1">
    <citation type="journal article" date="2023" name="Sci. Data">
        <title>Genome assembly of the Korean intertidal mud-creeper Batillaria attramentaria.</title>
        <authorList>
            <person name="Patra A.K."/>
            <person name="Ho P.T."/>
            <person name="Jun S."/>
            <person name="Lee S.J."/>
            <person name="Kim Y."/>
            <person name="Won Y.J."/>
        </authorList>
    </citation>
    <scope>NUCLEOTIDE SEQUENCE [LARGE SCALE GENOMIC DNA]</scope>
    <source>
        <strain evidence="6">Wonlab-2016</strain>
    </source>
</reference>
<evidence type="ECO:0000256" key="2">
    <source>
        <dbReference type="ARBA" id="ARBA00022703"/>
    </source>
</evidence>
<evidence type="ECO:0000259" key="5">
    <source>
        <dbReference type="PROSITE" id="PS50208"/>
    </source>
</evidence>
<dbReference type="PANTHER" id="PTHR48169">
    <property type="entry name" value="DED DOMAIN-CONTAINING PROTEIN"/>
    <property type="match status" value="1"/>
</dbReference>
<dbReference type="PANTHER" id="PTHR48169:SF7">
    <property type="entry name" value="CASPASE 10"/>
    <property type="match status" value="1"/>
</dbReference>
<protein>
    <submittedName>
        <fullName evidence="6">Uncharacterized protein</fullName>
    </submittedName>
</protein>
<dbReference type="InterPro" id="IPR011600">
    <property type="entry name" value="Pept_C14_caspase"/>
</dbReference>
<feature type="domain" description="Caspase family p20" evidence="5">
    <location>
        <begin position="37"/>
        <end position="70"/>
    </location>
</feature>
<dbReference type="SMART" id="SM00115">
    <property type="entry name" value="CASc"/>
    <property type="match status" value="1"/>
</dbReference>
<gene>
    <name evidence="6" type="ORF">BaRGS_00029235</name>
</gene>
<dbReference type="Pfam" id="PF00656">
    <property type="entry name" value="Peptidase_C14"/>
    <property type="match status" value="1"/>
</dbReference>
<sequence>MAAARDPDGDRSEDMARVSVTSQSRLNLPYYKMDANPRGKCVIINNYIFCREPTKPDAKSLPAREGTNVDRVEPDATEEVERRRLISNEGDFLVFYATVPGYVSWRSPSEGSWFIGQLTDLLDKYGHCDEIGEIMRGVNRDVGDRSTSPGQHKQAPVVMDALRKNLKFTLSPSDTYTGTVVTETSPPGRIS</sequence>
<dbReference type="PROSITE" id="PS50208">
    <property type="entry name" value="CASPASE_P20"/>
    <property type="match status" value="1"/>
</dbReference>
<dbReference type="AlphaFoldDB" id="A0ABD0JYD9"/>
<comment type="similarity">
    <text evidence="1 3">Belongs to the peptidase C14A family.</text>
</comment>
<name>A0ABD0JYD9_9CAEN</name>
<keyword evidence="7" id="KW-1185">Reference proteome</keyword>
<dbReference type="GO" id="GO:0005737">
    <property type="term" value="C:cytoplasm"/>
    <property type="evidence" value="ECO:0007669"/>
    <property type="project" value="UniProtKB-ARBA"/>
</dbReference>
<dbReference type="EMBL" id="JACVVK020000301">
    <property type="protein sequence ID" value="KAK7479518.1"/>
    <property type="molecule type" value="Genomic_DNA"/>
</dbReference>
<dbReference type="InterPro" id="IPR001309">
    <property type="entry name" value="Pept_C14_p20"/>
</dbReference>
<evidence type="ECO:0000313" key="6">
    <source>
        <dbReference type="EMBL" id="KAK7479518.1"/>
    </source>
</evidence>
<keyword evidence="2" id="KW-0053">Apoptosis</keyword>
<comment type="caution">
    <text evidence="6">The sequence shown here is derived from an EMBL/GenBank/DDBJ whole genome shotgun (WGS) entry which is preliminary data.</text>
</comment>
<evidence type="ECO:0000256" key="3">
    <source>
        <dbReference type="RuleBase" id="RU003971"/>
    </source>
</evidence>
<dbReference type="Proteomes" id="UP001519460">
    <property type="component" value="Unassembled WGS sequence"/>
</dbReference>
<dbReference type="GO" id="GO:0004197">
    <property type="term" value="F:cysteine-type endopeptidase activity"/>
    <property type="evidence" value="ECO:0007669"/>
    <property type="project" value="UniProtKB-ARBA"/>
</dbReference>
<proteinExistence type="inferred from homology"/>
<feature type="domain" description="Caspase family p10" evidence="4">
    <location>
        <begin position="89"/>
        <end position="170"/>
    </location>
</feature>
<dbReference type="GO" id="GO:0051604">
    <property type="term" value="P:protein maturation"/>
    <property type="evidence" value="ECO:0007669"/>
    <property type="project" value="UniProtKB-ARBA"/>
</dbReference>
<dbReference type="GO" id="GO:0006915">
    <property type="term" value="P:apoptotic process"/>
    <property type="evidence" value="ECO:0007669"/>
    <property type="project" value="UniProtKB-KW"/>
</dbReference>
<feature type="non-terminal residue" evidence="6">
    <location>
        <position position="191"/>
    </location>
</feature>
<organism evidence="6 7">
    <name type="scientific">Batillaria attramentaria</name>
    <dbReference type="NCBI Taxonomy" id="370345"/>
    <lineage>
        <taxon>Eukaryota</taxon>
        <taxon>Metazoa</taxon>
        <taxon>Spiralia</taxon>
        <taxon>Lophotrochozoa</taxon>
        <taxon>Mollusca</taxon>
        <taxon>Gastropoda</taxon>
        <taxon>Caenogastropoda</taxon>
        <taxon>Sorbeoconcha</taxon>
        <taxon>Cerithioidea</taxon>
        <taxon>Batillariidae</taxon>
        <taxon>Batillaria</taxon>
    </lineage>
</organism>